<proteinExistence type="predicted"/>
<protein>
    <submittedName>
        <fullName evidence="1">Uncharacterized protein</fullName>
    </submittedName>
</protein>
<dbReference type="Proteomes" id="UP000243499">
    <property type="component" value="Chromosome 5"/>
</dbReference>
<sequence length="86" mass="9510">MKLVFNIMDGTKVMPVGCGRGNQRHDWLRIIGTKSPLCALKSCNSLIRTAGTLCNNIPFFSGASVRCSRHTVQRCGYTANNIHGWK</sequence>
<dbReference type="Gramene" id="PVH39015">
    <property type="protein sequence ID" value="PVH39015"/>
    <property type="gene ID" value="PAHAL_5G418500"/>
</dbReference>
<reference evidence="1" key="1">
    <citation type="submission" date="2018-04" db="EMBL/GenBank/DDBJ databases">
        <title>WGS assembly of Panicum hallii.</title>
        <authorList>
            <person name="Lovell J."/>
            <person name="Jenkins J."/>
            <person name="Lowry D."/>
            <person name="Mamidi S."/>
            <person name="Sreedasyam A."/>
            <person name="Weng X."/>
            <person name="Barry K."/>
            <person name="Bonette J."/>
            <person name="Campitelli B."/>
            <person name="Daum C."/>
            <person name="Gordon S."/>
            <person name="Gould B."/>
            <person name="Lipzen A."/>
            <person name="Macqueen A."/>
            <person name="Palacio-Mejia J."/>
            <person name="Plott C."/>
            <person name="Shakirov E."/>
            <person name="Shu S."/>
            <person name="Yoshinaga Y."/>
            <person name="Zane M."/>
            <person name="Rokhsar D."/>
            <person name="Grimwood J."/>
            <person name="Schmutz J."/>
            <person name="Juenger T."/>
        </authorList>
    </citation>
    <scope>NUCLEOTIDE SEQUENCE [LARGE SCALE GENOMIC DNA]</scope>
    <source>
        <strain evidence="1">FIL2</strain>
    </source>
</reference>
<dbReference type="AlphaFoldDB" id="A0A2T8IMV6"/>
<organism evidence="1">
    <name type="scientific">Panicum hallii</name>
    <dbReference type="NCBI Taxonomy" id="206008"/>
    <lineage>
        <taxon>Eukaryota</taxon>
        <taxon>Viridiplantae</taxon>
        <taxon>Streptophyta</taxon>
        <taxon>Embryophyta</taxon>
        <taxon>Tracheophyta</taxon>
        <taxon>Spermatophyta</taxon>
        <taxon>Magnoliopsida</taxon>
        <taxon>Liliopsida</taxon>
        <taxon>Poales</taxon>
        <taxon>Poaceae</taxon>
        <taxon>PACMAD clade</taxon>
        <taxon>Panicoideae</taxon>
        <taxon>Panicodae</taxon>
        <taxon>Paniceae</taxon>
        <taxon>Panicinae</taxon>
        <taxon>Panicum</taxon>
        <taxon>Panicum sect. Panicum</taxon>
    </lineage>
</organism>
<dbReference type="EMBL" id="CM008050">
    <property type="protein sequence ID" value="PVH39015.1"/>
    <property type="molecule type" value="Genomic_DNA"/>
</dbReference>
<evidence type="ECO:0000313" key="1">
    <source>
        <dbReference type="EMBL" id="PVH39015.1"/>
    </source>
</evidence>
<accession>A0A2T8IMV6</accession>
<gene>
    <name evidence="1" type="ORF">PAHAL_5G418500</name>
</gene>
<name>A0A2T8IMV6_9POAL</name>